<keyword evidence="3" id="KW-0539">Nucleus</keyword>
<dbReference type="AlphaFoldDB" id="A0A7S2XYX3"/>
<proteinExistence type="inferred from homology"/>
<keyword evidence="3" id="KW-0805">Transcription regulation</keyword>
<evidence type="ECO:0000259" key="5">
    <source>
        <dbReference type="PROSITE" id="PS51184"/>
    </source>
</evidence>
<keyword evidence="3" id="KW-0560">Oxidoreductase</keyword>
<dbReference type="InterPro" id="IPR003347">
    <property type="entry name" value="JmjC_dom"/>
</dbReference>
<dbReference type="GO" id="GO:0032453">
    <property type="term" value="F:histone H3K4 demethylase activity"/>
    <property type="evidence" value="ECO:0007669"/>
    <property type="project" value="TreeGrafter"/>
</dbReference>
<evidence type="ECO:0000256" key="2">
    <source>
        <dbReference type="ARBA" id="ARBA00023004"/>
    </source>
</evidence>
<evidence type="ECO:0000256" key="3">
    <source>
        <dbReference type="RuleBase" id="RU366061"/>
    </source>
</evidence>
<dbReference type="PANTHER" id="PTHR13096:SF8">
    <property type="entry name" value="RIBOSOMAL OXYGENASE 1"/>
    <property type="match status" value="1"/>
</dbReference>
<protein>
    <recommendedName>
        <fullName evidence="3">Bifunctional lysine-specific demethylase and histidyl-hydroxylase</fullName>
        <ecNumber evidence="3">1.14.11.-</ecNumber>
    </recommendedName>
</protein>
<evidence type="ECO:0000256" key="1">
    <source>
        <dbReference type="ARBA" id="ARBA00022723"/>
    </source>
</evidence>
<gene>
    <name evidence="6" type="ORF">FJAP1339_LOCUS7088</name>
</gene>
<organism evidence="6">
    <name type="scientific">Fibrocapsa japonica</name>
    <dbReference type="NCBI Taxonomy" id="94617"/>
    <lineage>
        <taxon>Eukaryota</taxon>
        <taxon>Sar</taxon>
        <taxon>Stramenopiles</taxon>
        <taxon>Ochrophyta</taxon>
        <taxon>Raphidophyceae</taxon>
        <taxon>Chattonellales</taxon>
        <taxon>Chattonellaceae</taxon>
        <taxon>Fibrocapsa</taxon>
    </lineage>
</organism>
<dbReference type="GO" id="GO:0051864">
    <property type="term" value="F:histone H3K36 demethylase activity"/>
    <property type="evidence" value="ECO:0007669"/>
    <property type="project" value="TreeGrafter"/>
</dbReference>
<reference evidence="6" key="1">
    <citation type="submission" date="2021-01" db="EMBL/GenBank/DDBJ databases">
        <authorList>
            <person name="Corre E."/>
            <person name="Pelletier E."/>
            <person name="Niang G."/>
            <person name="Scheremetjew M."/>
            <person name="Finn R."/>
            <person name="Kale V."/>
            <person name="Holt S."/>
            <person name="Cochrane G."/>
            <person name="Meng A."/>
            <person name="Brown T."/>
            <person name="Cohen L."/>
        </authorList>
    </citation>
    <scope>NUCLEOTIDE SEQUENCE</scope>
    <source>
        <strain evidence="6">CCMP1661</strain>
    </source>
</reference>
<dbReference type="Gene3D" id="2.60.120.650">
    <property type="entry name" value="Cupin"/>
    <property type="match status" value="1"/>
</dbReference>
<sequence length="555" mass="60454">MEIRLLGLKRTALAAALFHISQCHAFLNVNNFPISPIVPVCFQGKSCPALQKRFSTSEVCEDVGMDNVDAVLLSLKRASQDSAQATPLDVTAAFRALANTAQFGQDVWQQEPFVFSEGFPNMVGAYTMLDIEEAVEEDFLEAGRGLVDEDGRAGWQMARVGKGKASSPKKMKVEDVRKALSQRSGTVVFNSAGANVPALSGVCLDVASVLQLPTNLNLYLTAAGQTTSAPPHTDKQDVFVVQTQGQKHWRVFAPPEPKLRPAADPFVRGKGRDVLSLEELGEPLIDTVLSPGQVLYVPAGFPHTTDTVQRAEGAEDEARLEDPSVHLTIGVDTHIWGLNYAGLRGCALRRAGLEDLLDLEGVEAAAYWDLQRCLPLGFLSQDMWRQSGRYSEGKRVVVQSMVQAAARKMSACEPGRWTSPDLVVQELGPHLEECAGELLEHHTTIWGILRTLYEDQKFDLSDNPSGLAVVRSNAYFAKLEAAMAKFTEWGSKPSAPAVEMTTITDETMASSGMSVAEMALNFLKDDGIEPGVAKPKGPSKPKRKKTPKKHGKRKK</sequence>
<comment type="subcellular location">
    <subcellularLocation>
        <location evidence="3">Nucleus</location>
    </subcellularLocation>
</comment>
<accession>A0A7S2XYX3</accession>
<evidence type="ECO:0000313" key="6">
    <source>
        <dbReference type="EMBL" id="CAD9865596.1"/>
    </source>
</evidence>
<feature type="compositionally biased region" description="Basic residues" evidence="4">
    <location>
        <begin position="537"/>
        <end position="555"/>
    </location>
</feature>
<dbReference type="SUPFAM" id="SSF51197">
    <property type="entry name" value="Clavaminate synthase-like"/>
    <property type="match status" value="1"/>
</dbReference>
<keyword evidence="2 3" id="KW-0408">Iron</keyword>
<dbReference type="Pfam" id="PF08007">
    <property type="entry name" value="JmjC_2"/>
    <property type="match status" value="1"/>
</dbReference>
<dbReference type="PANTHER" id="PTHR13096">
    <property type="entry name" value="MINA53 MYC INDUCED NUCLEAR ANTIGEN"/>
    <property type="match status" value="1"/>
</dbReference>
<dbReference type="EMBL" id="HBHR01014304">
    <property type="protein sequence ID" value="CAD9865596.1"/>
    <property type="molecule type" value="Transcribed_RNA"/>
</dbReference>
<keyword evidence="3" id="KW-0223">Dioxygenase</keyword>
<keyword evidence="1 3" id="KW-0479">Metal-binding</keyword>
<feature type="domain" description="JmjC" evidence="5">
    <location>
        <begin position="185"/>
        <end position="348"/>
    </location>
</feature>
<name>A0A7S2XYX3_9STRA</name>
<dbReference type="GO" id="GO:0005730">
    <property type="term" value="C:nucleolus"/>
    <property type="evidence" value="ECO:0007669"/>
    <property type="project" value="TreeGrafter"/>
</dbReference>
<feature type="region of interest" description="Disordered" evidence="4">
    <location>
        <begin position="527"/>
        <end position="555"/>
    </location>
</feature>
<comment type="cofactor">
    <cofactor evidence="3">
        <name>Fe(2+)</name>
        <dbReference type="ChEBI" id="CHEBI:29033"/>
    </cofactor>
    <text evidence="3">Binds 1 Fe(2+) ion per subunit.</text>
</comment>
<comment type="function">
    <text evidence="3">Oxygenase that can act as both a histone lysine demethylase and a ribosomal histidine hydroxylase.</text>
</comment>
<dbReference type="InterPro" id="IPR039994">
    <property type="entry name" value="NO66-like"/>
</dbReference>
<evidence type="ECO:0000256" key="4">
    <source>
        <dbReference type="SAM" id="MobiDB-lite"/>
    </source>
</evidence>
<keyword evidence="3" id="KW-0804">Transcription</keyword>
<dbReference type="PROSITE" id="PS51184">
    <property type="entry name" value="JMJC"/>
    <property type="match status" value="1"/>
</dbReference>
<comment type="similarity">
    <text evidence="3">Belongs to the ROX family.</text>
</comment>
<dbReference type="EC" id="1.14.11.-" evidence="3"/>
<dbReference type="GO" id="GO:0005506">
    <property type="term" value="F:iron ion binding"/>
    <property type="evidence" value="ECO:0007669"/>
    <property type="project" value="UniProtKB-UniRule"/>
</dbReference>